<dbReference type="InterPro" id="IPR018094">
    <property type="entry name" value="Thymidylate_kinase"/>
</dbReference>
<dbReference type="PANTHER" id="PTHR10344:SF4">
    <property type="entry name" value="UMP-CMP KINASE 2, MITOCHONDRIAL"/>
    <property type="match status" value="1"/>
</dbReference>
<gene>
    <name evidence="12 14" type="primary">tmk</name>
    <name evidence="14" type="ORF">BLTE_14620</name>
</gene>
<comment type="catalytic activity">
    <reaction evidence="10 12">
        <text>dTMP + ATP = dTDP + ADP</text>
        <dbReference type="Rhea" id="RHEA:13517"/>
        <dbReference type="ChEBI" id="CHEBI:30616"/>
        <dbReference type="ChEBI" id="CHEBI:58369"/>
        <dbReference type="ChEBI" id="CHEBI:63528"/>
        <dbReference type="ChEBI" id="CHEBI:456216"/>
        <dbReference type="EC" id="2.7.4.9"/>
    </reaction>
</comment>
<feature type="domain" description="Thymidylate kinase-like" evidence="13">
    <location>
        <begin position="15"/>
        <end position="211"/>
    </location>
</feature>
<dbReference type="GO" id="GO:0004798">
    <property type="term" value="F:dTMP kinase activity"/>
    <property type="evidence" value="ECO:0007669"/>
    <property type="project" value="UniProtKB-UniRule"/>
</dbReference>
<evidence type="ECO:0000313" key="15">
    <source>
        <dbReference type="Proteomes" id="UP000266934"/>
    </source>
</evidence>
<evidence type="ECO:0000259" key="13">
    <source>
        <dbReference type="Pfam" id="PF02223"/>
    </source>
</evidence>
<dbReference type="GO" id="GO:0006233">
    <property type="term" value="P:dTDP biosynthetic process"/>
    <property type="evidence" value="ECO:0007669"/>
    <property type="project" value="InterPro"/>
</dbReference>
<dbReference type="KEGG" id="blag:BLTE_14620"/>
<evidence type="ECO:0000256" key="6">
    <source>
        <dbReference type="ARBA" id="ARBA00022741"/>
    </source>
</evidence>
<dbReference type="Gene3D" id="3.40.50.300">
    <property type="entry name" value="P-loop containing nucleotide triphosphate hydrolases"/>
    <property type="match status" value="1"/>
</dbReference>
<evidence type="ECO:0000256" key="7">
    <source>
        <dbReference type="ARBA" id="ARBA00022777"/>
    </source>
</evidence>
<evidence type="ECO:0000256" key="12">
    <source>
        <dbReference type="HAMAP-Rule" id="MF_00165"/>
    </source>
</evidence>
<dbReference type="InterPro" id="IPR027417">
    <property type="entry name" value="P-loop_NTPase"/>
</dbReference>
<dbReference type="FunFam" id="3.40.50.300:FF:000225">
    <property type="entry name" value="Thymidylate kinase"/>
    <property type="match status" value="1"/>
</dbReference>
<dbReference type="AlphaFoldDB" id="A0A348FZP4"/>
<dbReference type="EMBL" id="AP018907">
    <property type="protein sequence ID" value="BBF92777.1"/>
    <property type="molecule type" value="Genomic_DNA"/>
</dbReference>
<evidence type="ECO:0000256" key="11">
    <source>
        <dbReference type="ARBA" id="ARBA00057735"/>
    </source>
</evidence>
<evidence type="ECO:0000256" key="10">
    <source>
        <dbReference type="ARBA" id="ARBA00048743"/>
    </source>
</evidence>
<keyword evidence="4 12" id="KW-0808">Transferase</keyword>
<sequence>MTDTSGFRRGRFITFEGGEGAGKSTQLARLADRLMESGYGILTTREPGGSPGAEAIRHVLLSGAAKPLGTAAEAILFGAARADHVASAIEPALASGKWVLCDRFIDSTRVYQGALGEVDPRLIRALERVSVGAIRPDLTLVLDVPAELGLARAQDRSGAQGRSGAADRFESEDMTFHRTLREAYRQLAEREPNRCILIDASRKADEVAAAIWQAVTSRLIVPDMLAQAREVLG</sequence>
<keyword evidence="8 12" id="KW-0067">ATP-binding</keyword>
<dbReference type="CDD" id="cd01672">
    <property type="entry name" value="TMPK"/>
    <property type="match status" value="1"/>
</dbReference>
<dbReference type="Pfam" id="PF02223">
    <property type="entry name" value="Thymidylate_kin"/>
    <property type="match status" value="1"/>
</dbReference>
<dbReference type="PANTHER" id="PTHR10344">
    <property type="entry name" value="THYMIDYLATE KINASE"/>
    <property type="match status" value="1"/>
</dbReference>
<dbReference type="GO" id="GO:0006235">
    <property type="term" value="P:dTTP biosynthetic process"/>
    <property type="evidence" value="ECO:0007669"/>
    <property type="project" value="UniProtKB-UniRule"/>
</dbReference>
<protein>
    <recommendedName>
        <fullName evidence="3 12">Thymidylate kinase</fullName>
        <ecNumber evidence="2 12">2.7.4.9</ecNumber>
    </recommendedName>
    <alternativeName>
        <fullName evidence="9 12">dTMP kinase</fullName>
    </alternativeName>
</protein>
<reference evidence="14 15" key="1">
    <citation type="submission" date="2018-08" db="EMBL/GenBank/DDBJ databases">
        <title>Complete genome sequencing of Blastochloris tepida GI.</title>
        <authorList>
            <person name="Tsukatani Y."/>
            <person name="Mori H."/>
        </authorList>
    </citation>
    <scope>NUCLEOTIDE SEQUENCE [LARGE SCALE GENOMIC DNA]</scope>
    <source>
        <strain evidence="14 15">GI</strain>
    </source>
</reference>
<dbReference type="GO" id="GO:0005524">
    <property type="term" value="F:ATP binding"/>
    <property type="evidence" value="ECO:0007669"/>
    <property type="project" value="UniProtKB-UniRule"/>
</dbReference>
<dbReference type="InterPro" id="IPR018095">
    <property type="entry name" value="Thymidylate_kin_CS"/>
</dbReference>
<evidence type="ECO:0000256" key="4">
    <source>
        <dbReference type="ARBA" id="ARBA00022679"/>
    </source>
</evidence>
<dbReference type="GO" id="GO:0005829">
    <property type="term" value="C:cytosol"/>
    <property type="evidence" value="ECO:0007669"/>
    <property type="project" value="TreeGrafter"/>
</dbReference>
<dbReference type="RefSeq" id="WP_126398904.1">
    <property type="nucleotide sequence ID" value="NZ_AP018907.1"/>
</dbReference>
<comment type="function">
    <text evidence="11 12">Phosphorylation of dTMP to form dTDP in both de novo and salvage pathways of dTTP synthesis.</text>
</comment>
<evidence type="ECO:0000256" key="8">
    <source>
        <dbReference type="ARBA" id="ARBA00022840"/>
    </source>
</evidence>
<dbReference type="PROSITE" id="PS01331">
    <property type="entry name" value="THYMIDYLATE_KINASE"/>
    <property type="match status" value="1"/>
</dbReference>
<dbReference type="Proteomes" id="UP000266934">
    <property type="component" value="Chromosome"/>
</dbReference>
<dbReference type="OrthoDB" id="9774907at2"/>
<accession>A0A348FZP4</accession>
<keyword evidence="5 12" id="KW-0545">Nucleotide biosynthesis</keyword>
<keyword evidence="15" id="KW-1185">Reference proteome</keyword>
<dbReference type="EC" id="2.7.4.9" evidence="2 12"/>
<evidence type="ECO:0000256" key="1">
    <source>
        <dbReference type="ARBA" id="ARBA00009776"/>
    </source>
</evidence>
<dbReference type="SUPFAM" id="SSF52540">
    <property type="entry name" value="P-loop containing nucleoside triphosphate hydrolases"/>
    <property type="match status" value="1"/>
</dbReference>
<organism evidence="14 15">
    <name type="scientific">Blastochloris tepida</name>
    <dbReference type="NCBI Taxonomy" id="2233851"/>
    <lineage>
        <taxon>Bacteria</taxon>
        <taxon>Pseudomonadati</taxon>
        <taxon>Pseudomonadota</taxon>
        <taxon>Alphaproteobacteria</taxon>
        <taxon>Hyphomicrobiales</taxon>
        <taxon>Blastochloridaceae</taxon>
        <taxon>Blastochloris</taxon>
    </lineage>
</organism>
<evidence type="ECO:0000313" key="14">
    <source>
        <dbReference type="EMBL" id="BBF92777.1"/>
    </source>
</evidence>
<evidence type="ECO:0000256" key="2">
    <source>
        <dbReference type="ARBA" id="ARBA00012980"/>
    </source>
</evidence>
<name>A0A348FZP4_9HYPH</name>
<dbReference type="HAMAP" id="MF_00165">
    <property type="entry name" value="Thymidylate_kinase"/>
    <property type="match status" value="1"/>
</dbReference>
<keyword evidence="6 12" id="KW-0547">Nucleotide-binding</keyword>
<comment type="similarity">
    <text evidence="1 12">Belongs to the thymidylate kinase family.</text>
</comment>
<dbReference type="GO" id="GO:0006227">
    <property type="term" value="P:dUDP biosynthetic process"/>
    <property type="evidence" value="ECO:0007669"/>
    <property type="project" value="TreeGrafter"/>
</dbReference>
<evidence type="ECO:0000256" key="5">
    <source>
        <dbReference type="ARBA" id="ARBA00022727"/>
    </source>
</evidence>
<keyword evidence="7 12" id="KW-0418">Kinase</keyword>
<feature type="binding site" evidence="12">
    <location>
        <begin position="17"/>
        <end position="24"/>
    </location>
    <ligand>
        <name>ATP</name>
        <dbReference type="ChEBI" id="CHEBI:30616"/>
    </ligand>
</feature>
<evidence type="ECO:0000256" key="9">
    <source>
        <dbReference type="ARBA" id="ARBA00029962"/>
    </source>
</evidence>
<dbReference type="InterPro" id="IPR039430">
    <property type="entry name" value="Thymidylate_kin-like_dom"/>
</dbReference>
<dbReference type="NCBIfam" id="TIGR00041">
    <property type="entry name" value="DTMP_kinase"/>
    <property type="match status" value="1"/>
</dbReference>
<proteinExistence type="inferred from homology"/>
<evidence type="ECO:0000256" key="3">
    <source>
        <dbReference type="ARBA" id="ARBA00017144"/>
    </source>
</evidence>